<protein>
    <submittedName>
        <fullName evidence="4">ComF family protein</fullName>
    </submittedName>
</protein>
<dbReference type="EMBL" id="CP037900">
    <property type="protein sequence ID" value="QBP08473.1"/>
    <property type="molecule type" value="Genomic_DNA"/>
</dbReference>
<organism evidence="4 5">
    <name type="scientific">Cupriavidus metallidurans</name>
    <dbReference type="NCBI Taxonomy" id="119219"/>
    <lineage>
        <taxon>Bacteria</taxon>
        <taxon>Pseudomonadati</taxon>
        <taxon>Pseudomonadota</taxon>
        <taxon>Betaproteobacteria</taxon>
        <taxon>Burkholderiales</taxon>
        <taxon>Burkholderiaceae</taxon>
        <taxon>Cupriavidus</taxon>
    </lineage>
</organism>
<dbReference type="AlphaFoldDB" id="A0A482ILM1"/>
<evidence type="ECO:0000313" key="4">
    <source>
        <dbReference type="EMBL" id="QBP08473.1"/>
    </source>
</evidence>
<dbReference type="PANTHER" id="PTHR47505">
    <property type="entry name" value="DNA UTILIZATION PROTEIN YHGH"/>
    <property type="match status" value="1"/>
</dbReference>
<dbReference type="Proteomes" id="UP000253772">
    <property type="component" value="Chromosome c1"/>
</dbReference>
<comment type="similarity">
    <text evidence="1">Belongs to the ComF/GntX family.</text>
</comment>
<feature type="domain" description="Phosphoribosyltransferase" evidence="3">
    <location>
        <begin position="187"/>
        <end position="270"/>
    </location>
</feature>
<dbReference type="InterPro" id="IPR029057">
    <property type="entry name" value="PRTase-like"/>
</dbReference>
<dbReference type="InterPro" id="IPR051910">
    <property type="entry name" value="ComF/GntX_DNA_util-trans"/>
</dbReference>
<evidence type="ECO:0000259" key="3">
    <source>
        <dbReference type="Pfam" id="PF00156"/>
    </source>
</evidence>
<gene>
    <name evidence="4" type="ORF">DDF84_001315</name>
</gene>
<evidence type="ECO:0000313" key="5">
    <source>
        <dbReference type="Proteomes" id="UP000253772"/>
    </source>
</evidence>
<feature type="compositionally biased region" description="Basic and acidic residues" evidence="2">
    <location>
        <begin position="1"/>
        <end position="11"/>
    </location>
</feature>
<feature type="region of interest" description="Disordered" evidence="2">
    <location>
        <begin position="1"/>
        <end position="40"/>
    </location>
</feature>
<evidence type="ECO:0000256" key="2">
    <source>
        <dbReference type="SAM" id="MobiDB-lite"/>
    </source>
</evidence>
<sequence>MQGHGETERNQWNRRAAQQHVAPRHGPDPDGRPTGTGVYAPSSRLAGRAGGITGLWSALLPSVCLICAKVQRDVVCAGCADALLRIVPRCSRCAMPGTIPGVKAGRCDACADDAPIDTTLTLGDYITPADRLVLRLKFAARLPAAAWIARQMATRMQAAGIAPDVLAPIPLAPQRLAGRGFNQAWEIARPLGRQLGIAVSATLLTRRRDTVSQRVLDQSARQANLRDAFVLDPPRRLDGLHIGLVDDVMTTGATLREAARVLKAHGAARVTALPALRTP</sequence>
<dbReference type="Pfam" id="PF00156">
    <property type="entry name" value="Pribosyltran"/>
    <property type="match status" value="1"/>
</dbReference>
<dbReference type="PANTHER" id="PTHR47505:SF1">
    <property type="entry name" value="DNA UTILIZATION PROTEIN YHGH"/>
    <property type="match status" value="1"/>
</dbReference>
<dbReference type="InterPro" id="IPR000836">
    <property type="entry name" value="PRTase_dom"/>
</dbReference>
<evidence type="ECO:0000256" key="1">
    <source>
        <dbReference type="ARBA" id="ARBA00008007"/>
    </source>
</evidence>
<dbReference type="Gene3D" id="3.40.50.2020">
    <property type="match status" value="1"/>
</dbReference>
<accession>A0A482ILM1</accession>
<reference evidence="4 5" key="1">
    <citation type="submission" date="2019-03" db="EMBL/GenBank/DDBJ databases">
        <title>Comparative insights into the high quality Complete genome sequence of highly metal resistant Cupriavidus metallidurans strain BS1 isolated from a gold-copper mine.</title>
        <authorList>
            <person name="Mazhar H.S."/>
            <person name="Rensing C."/>
        </authorList>
    </citation>
    <scope>NUCLEOTIDE SEQUENCE [LARGE SCALE GENOMIC DNA]</scope>
    <source>
        <strain evidence="4 5">BS1</strain>
    </source>
</reference>
<dbReference type="SUPFAM" id="SSF53271">
    <property type="entry name" value="PRTase-like"/>
    <property type="match status" value="1"/>
</dbReference>
<dbReference type="CDD" id="cd06223">
    <property type="entry name" value="PRTases_typeI"/>
    <property type="match status" value="1"/>
</dbReference>
<name>A0A482ILM1_9BURK</name>
<dbReference type="OrthoDB" id="9793412at2"/>
<proteinExistence type="inferred from homology"/>